<sequence>MSKGEQRLDISHIHDVINGYTRSLRIALNKQAINNQIYTLENGATA</sequence>
<dbReference type="AlphaFoldDB" id="A0A377JWZ9"/>
<organism evidence="1 2">
    <name type="scientific">Helicobacter cinaedi</name>
    <dbReference type="NCBI Taxonomy" id="213"/>
    <lineage>
        <taxon>Bacteria</taxon>
        <taxon>Pseudomonadati</taxon>
        <taxon>Campylobacterota</taxon>
        <taxon>Epsilonproteobacteria</taxon>
        <taxon>Campylobacterales</taxon>
        <taxon>Helicobacteraceae</taxon>
        <taxon>Helicobacter</taxon>
    </lineage>
</organism>
<evidence type="ECO:0000313" key="2">
    <source>
        <dbReference type="Proteomes" id="UP000255103"/>
    </source>
</evidence>
<dbReference type="EMBL" id="UGHX01000002">
    <property type="protein sequence ID" value="STP14239.1"/>
    <property type="molecule type" value="Genomic_DNA"/>
</dbReference>
<evidence type="ECO:0000313" key="1">
    <source>
        <dbReference type="EMBL" id="STP14239.1"/>
    </source>
</evidence>
<reference evidence="1 2" key="1">
    <citation type="submission" date="2018-06" db="EMBL/GenBank/DDBJ databases">
        <authorList>
            <consortium name="Pathogen Informatics"/>
            <person name="Doyle S."/>
        </authorList>
    </citation>
    <scope>NUCLEOTIDE SEQUENCE [LARGE SCALE GENOMIC DNA]</scope>
    <source>
        <strain evidence="1 2">NCTC12219</strain>
    </source>
</reference>
<dbReference type="RefSeq" id="WP_181892104.1">
    <property type="nucleotide sequence ID" value="NZ_UGHX01000002.1"/>
</dbReference>
<name>A0A377JWZ9_9HELI</name>
<gene>
    <name evidence="1" type="ORF">NCTC12219_01782</name>
</gene>
<proteinExistence type="predicted"/>
<dbReference type="Proteomes" id="UP000255103">
    <property type="component" value="Unassembled WGS sequence"/>
</dbReference>
<accession>A0A377JWZ9</accession>
<protein>
    <submittedName>
        <fullName evidence="1">Uncharacterized protein</fullName>
    </submittedName>
</protein>